<dbReference type="Proteomes" id="UP000193228">
    <property type="component" value="Unassembled WGS sequence"/>
</dbReference>
<dbReference type="GO" id="GO:0042602">
    <property type="term" value="F:riboflavin reductase (NADPH) activity"/>
    <property type="evidence" value="ECO:0007669"/>
    <property type="project" value="TreeGrafter"/>
</dbReference>
<evidence type="ECO:0000313" key="3">
    <source>
        <dbReference type="EMBL" id="SMG52971.1"/>
    </source>
</evidence>
<dbReference type="SUPFAM" id="SSF50475">
    <property type="entry name" value="FMN-binding split barrel"/>
    <property type="match status" value="1"/>
</dbReference>
<name>A0A1X7LGI7_9BURK</name>
<feature type="domain" description="Flavin reductase like" evidence="2">
    <location>
        <begin position="31"/>
        <end position="174"/>
    </location>
</feature>
<evidence type="ECO:0000256" key="1">
    <source>
        <dbReference type="ARBA" id="ARBA00023002"/>
    </source>
</evidence>
<proteinExistence type="predicted"/>
<organism evidence="3 4">
    <name type="scientific">Paraburkholderia susongensis</name>
    <dbReference type="NCBI Taxonomy" id="1515439"/>
    <lineage>
        <taxon>Bacteria</taxon>
        <taxon>Pseudomonadati</taxon>
        <taxon>Pseudomonadota</taxon>
        <taxon>Betaproteobacteria</taxon>
        <taxon>Burkholderiales</taxon>
        <taxon>Burkholderiaceae</taxon>
        <taxon>Paraburkholderia</taxon>
    </lineage>
</organism>
<dbReference type="Gene3D" id="2.30.110.10">
    <property type="entry name" value="Electron Transport, Fmn-binding Protein, Chain A"/>
    <property type="match status" value="1"/>
</dbReference>
<protein>
    <submittedName>
        <fullName evidence="3">NADH-FMN oxidoreductase RutF, flavin reductase (DIM6/NTAB) family</fullName>
    </submittedName>
</protein>
<dbReference type="PANTHER" id="PTHR30466:SF1">
    <property type="entry name" value="FMN REDUCTASE (NADH) RUTF"/>
    <property type="match status" value="1"/>
</dbReference>
<sequence length="183" mass="20033">MSISESASLQIYPEDLPLRDSWDRGVLRRTFGRFATGVTVITTRAQDGRSIGLTANSFNTLSLDPALVLWSLGTAQGSSAIFRNSSHFAINILSAEQIELSRRFASPVADRFAGVDYVEDGLAAPLIKGCAAWLVCRRREHIEFGDHLLFIGEVEVLGTTNVPPLLFHDCDYTFTRGATLAQA</sequence>
<dbReference type="EMBL" id="FXAT01000006">
    <property type="protein sequence ID" value="SMG52971.1"/>
    <property type="molecule type" value="Genomic_DNA"/>
</dbReference>
<dbReference type="SMART" id="SM00903">
    <property type="entry name" value="Flavin_Reduct"/>
    <property type="match status" value="1"/>
</dbReference>
<dbReference type="InterPro" id="IPR002563">
    <property type="entry name" value="Flavin_Rdtase-like_dom"/>
</dbReference>
<dbReference type="AlphaFoldDB" id="A0A1X7LGI7"/>
<accession>A0A1X7LGI7</accession>
<dbReference type="InterPro" id="IPR050268">
    <property type="entry name" value="NADH-dep_flavin_reductase"/>
</dbReference>
<reference evidence="4" key="1">
    <citation type="submission" date="2017-04" db="EMBL/GenBank/DDBJ databases">
        <authorList>
            <person name="Varghese N."/>
            <person name="Submissions S."/>
        </authorList>
    </citation>
    <scope>NUCLEOTIDE SEQUENCE [LARGE SCALE GENOMIC DNA]</scope>
    <source>
        <strain evidence="4">LMG 29540</strain>
    </source>
</reference>
<dbReference type="InterPro" id="IPR012349">
    <property type="entry name" value="Split_barrel_FMN-bd"/>
</dbReference>
<keyword evidence="4" id="KW-1185">Reference proteome</keyword>
<gene>
    <name evidence="3" type="ORF">SAMN06265784_10663</name>
</gene>
<dbReference type="PANTHER" id="PTHR30466">
    <property type="entry name" value="FLAVIN REDUCTASE"/>
    <property type="match status" value="1"/>
</dbReference>
<dbReference type="Pfam" id="PF01613">
    <property type="entry name" value="Flavin_Reduct"/>
    <property type="match status" value="1"/>
</dbReference>
<evidence type="ECO:0000259" key="2">
    <source>
        <dbReference type="SMART" id="SM00903"/>
    </source>
</evidence>
<dbReference type="OrthoDB" id="9792858at2"/>
<dbReference type="STRING" id="1515439.SAMN06265784_10663"/>
<keyword evidence="1" id="KW-0560">Oxidoreductase</keyword>
<dbReference type="GO" id="GO:0010181">
    <property type="term" value="F:FMN binding"/>
    <property type="evidence" value="ECO:0007669"/>
    <property type="project" value="InterPro"/>
</dbReference>
<evidence type="ECO:0000313" key="4">
    <source>
        <dbReference type="Proteomes" id="UP000193228"/>
    </source>
</evidence>